<dbReference type="Pfam" id="PF00430">
    <property type="entry name" value="ATP-synt_B"/>
    <property type="match status" value="1"/>
</dbReference>
<comment type="subcellular location">
    <subcellularLocation>
        <location evidence="13">Cell inner membrane</location>
        <topology evidence="13">Single-pass membrane protein</topology>
    </subcellularLocation>
    <subcellularLocation>
        <location evidence="12">Endomembrane system</location>
        <topology evidence="12">Single-pass membrane protein</topology>
    </subcellularLocation>
</comment>
<organism evidence="15 16">
    <name type="scientific">Methylotuvimicrobium alcaliphilum (strain DSM 19304 / NCIMB 14124 / VKM B-2133 / 20Z)</name>
    <name type="common">Methylomicrobium alcaliphilum</name>
    <dbReference type="NCBI Taxonomy" id="1091494"/>
    <lineage>
        <taxon>Bacteria</taxon>
        <taxon>Pseudomonadati</taxon>
        <taxon>Pseudomonadota</taxon>
        <taxon>Gammaproteobacteria</taxon>
        <taxon>Methylococcales</taxon>
        <taxon>Methylococcaceae</taxon>
        <taxon>Methylotuvimicrobium</taxon>
    </lineage>
</organism>
<evidence type="ECO:0000313" key="15">
    <source>
        <dbReference type="EMBL" id="CCE25397.1"/>
    </source>
</evidence>
<dbReference type="PANTHER" id="PTHR33445:SF2">
    <property type="entry name" value="ATP SYNTHASE SUBUNIT B', CHLOROPLASTIC"/>
    <property type="match status" value="1"/>
</dbReference>
<evidence type="ECO:0000256" key="5">
    <source>
        <dbReference type="ARBA" id="ARBA00022781"/>
    </source>
</evidence>
<dbReference type="InterPro" id="IPR017707">
    <property type="entry name" value="Alt_ATP_synth_F0_bsu"/>
</dbReference>
<evidence type="ECO:0000256" key="14">
    <source>
        <dbReference type="SAM" id="Coils"/>
    </source>
</evidence>
<dbReference type="CDD" id="cd06503">
    <property type="entry name" value="ATP-synt_Fo_b"/>
    <property type="match status" value="1"/>
</dbReference>
<feature type="coiled-coil region" evidence="14">
    <location>
        <begin position="45"/>
        <end position="79"/>
    </location>
</feature>
<evidence type="ECO:0000256" key="9">
    <source>
        <dbReference type="ARBA" id="ARBA00023310"/>
    </source>
</evidence>
<dbReference type="GO" id="GO:0012505">
    <property type="term" value="C:endomembrane system"/>
    <property type="evidence" value="ECO:0007669"/>
    <property type="project" value="UniProtKB-SubCell"/>
</dbReference>
<keyword evidence="13" id="KW-0997">Cell inner membrane</keyword>
<dbReference type="STRING" id="1091494.MEALZ_3741"/>
<dbReference type="AlphaFoldDB" id="G4SY88"/>
<dbReference type="InterPro" id="IPR002146">
    <property type="entry name" value="ATP_synth_b/b'su_bac/chlpt"/>
</dbReference>
<evidence type="ECO:0000256" key="11">
    <source>
        <dbReference type="ARBA" id="ARBA00025614"/>
    </source>
</evidence>
<reference evidence="16" key="1">
    <citation type="journal article" date="2012" name="J. Bacteriol.">
        <title>Genome sequence of the haloalkaliphilic methanotrophic bacterium Methylomicrobium alcaliphilum 20Z.</title>
        <authorList>
            <person name="Vuilleumier S."/>
            <person name="Khmelenina V.N."/>
            <person name="Bringel F."/>
            <person name="Reshetnikov A.S."/>
            <person name="Lajus A."/>
            <person name="Mangenot S."/>
            <person name="Rouy Z."/>
            <person name="Op den Camp H.J."/>
            <person name="Jetten M.S."/>
            <person name="Dispirito A.A."/>
            <person name="Dunfield P."/>
            <person name="Klotz M.G."/>
            <person name="Semrau J.D."/>
            <person name="Stein L.Y."/>
            <person name="Barbe V."/>
            <person name="Medigue C."/>
            <person name="Trotsenko Y.A."/>
            <person name="Kalyuzhnaya M.G."/>
        </authorList>
    </citation>
    <scope>NUCLEOTIDE SEQUENCE [LARGE SCALE GENOMIC DNA]</scope>
    <source>
        <strain evidence="16">DSM 19304 / NCIMB 14124 / VKM B-2133 / 20Z</strain>
    </source>
</reference>
<dbReference type="PANTHER" id="PTHR33445">
    <property type="entry name" value="ATP SYNTHASE SUBUNIT B', CHLOROPLASTIC"/>
    <property type="match status" value="1"/>
</dbReference>
<accession>G4SY88</accession>
<dbReference type="InterPro" id="IPR050059">
    <property type="entry name" value="ATP_synthase_B_chain"/>
</dbReference>
<feature type="transmembrane region" description="Helical" evidence="13">
    <location>
        <begin position="6"/>
        <end position="22"/>
    </location>
</feature>
<dbReference type="GO" id="GO:0046961">
    <property type="term" value="F:proton-transporting ATPase activity, rotational mechanism"/>
    <property type="evidence" value="ECO:0007669"/>
    <property type="project" value="TreeGrafter"/>
</dbReference>
<dbReference type="RefSeq" id="WP_014150152.1">
    <property type="nucleotide sequence ID" value="NC_016112.1"/>
</dbReference>
<protein>
    <recommendedName>
        <fullName evidence="13">ATP synthase subunit b</fullName>
    </recommendedName>
    <alternativeName>
        <fullName evidence="13">ATP synthase F(0) sector subunit b</fullName>
    </alternativeName>
    <alternativeName>
        <fullName evidence="13">ATPase subunit I</fullName>
    </alternativeName>
    <alternativeName>
        <fullName evidence="13">F-type ATPase subunit b</fullName>
        <shortName evidence="13">F-ATPase subunit b</shortName>
    </alternativeName>
</protein>
<keyword evidence="2 13" id="KW-0813">Transport</keyword>
<keyword evidence="14" id="KW-0175">Coiled coil</keyword>
<dbReference type="GO" id="GO:0045259">
    <property type="term" value="C:proton-transporting ATP synthase complex"/>
    <property type="evidence" value="ECO:0007669"/>
    <property type="project" value="UniProtKB-KW"/>
</dbReference>
<evidence type="ECO:0000256" key="3">
    <source>
        <dbReference type="ARBA" id="ARBA00022547"/>
    </source>
</evidence>
<dbReference type="GO" id="GO:0005886">
    <property type="term" value="C:plasma membrane"/>
    <property type="evidence" value="ECO:0007669"/>
    <property type="project" value="UniProtKB-SubCell"/>
</dbReference>
<evidence type="ECO:0000256" key="7">
    <source>
        <dbReference type="ARBA" id="ARBA00023065"/>
    </source>
</evidence>
<comment type="similarity">
    <text evidence="1 13">Belongs to the ATPase B chain family.</text>
</comment>
<dbReference type="NCBIfam" id="TIGR03321">
    <property type="entry name" value="alt_F1F0_F0_B"/>
    <property type="match status" value="1"/>
</dbReference>
<keyword evidence="13" id="KW-1003">Cell membrane</keyword>
<keyword evidence="6 13" id="KW-1133">Transmembrane helix</keyword>
<dbReference type="KEGG" id="mah:MEALZ_3741"/>
<evidence type="ECO:0000256" key="2">
    <source>
        <dbReference type="ARBA" id="ARBA00022448"/>
    </source>
</evidence>
<evidence type="ECO:0000256" key="8">
    <source>
        <dbReference type="ARBA" id="ARBA00023136"/>
    </source>
</evidence>
<dbReference type="EMBL" id="FO082060">
    <property type="protein sequence ID" value="CCE25397.1"/>
    <property type="molecule type" value="Genomic_DNA"/>
</dbReference>
<keyword evidence="4 13" id="KW-0812">Transmembrane</keyword>
<evidence type="ECO:0000256" key="6">
    <source>
        <dbReference type="ARBA" id="ARBA00022989"/>
    </source>
</evidence>
<dbReference type="HAMAP" id="MF_01398">
    <property type="entry name" value="ATP_synth_b_bprime"/>
    <property type="match status" value="1"/>
</dbReference>
<keyword evidence="5 13" id="KW-0375">Hydrogen ion transport</keyword>
<keyword evidence="9 13" id="KW-0066">ATP synthesis</keyword>
<dbReference type="Proteomes" id="UP000008315">
    <property type="component" value="Chromosome"/>
</dbReference>
<evidence type="ECO:0000313" key="16">
    <source>
        <dbReference type="Proteomes" id="UP000008315"/>
    </source>
</evidence>
<keyword evidence="3 13" id="KW-0138">CF(0)</keyword>
<comment type="subunit">
    <text evidence="13">F-type ATPases have 2 components, F(1) - the catalytic core - and F(0) - the membrane proton channel. F(1) has five subunits: alpha(3), beta(3), gamma(1), delta(1), epsilon(1). F(0) has three main subunits: a(1), b(2) and c(10-14). The alpha and beta chains form an alternating ring which encloses part of the gamma chain. F(1) is attached to F(0) by a central stalk formed by the gamma and epsilon chains, while a peripheral stalk is formed by the delta and b chains.</text>
</comment>
<evidence type="ECO:0000256" key="10">
    <source>
        <dbReference type="ARBA" id="ARBA00025198"/>
    </source>
</evidence>
<keyword evidence="8 13" id="KW-0472">Membrane</keyword>
<comment type="function">
    <text evidence="11">Component of the F(0) channel, it forms part of the peripheral stalk, linking F(1) to F(0). The b'-subunit is a diverged and duplicated form of b found in plants and photosynthetic bacteria.</text>
</comment>
<name>G4SY88_META2</name>
<dbReference type="PATRIC" id="fig|271065.3.peg.3866"/>
<dbReference type="GO" id="GO:0046933">
    <property type="term" value="F:proton-transporting ATP synthase activity, rotational mechanism"/>
    <property type="evidence" value="ECO:0007669"/>
    <property type="project" value="UniProtKB-UniRule"/>
</dbReference>
<keyword evidence="7 13" id="KW-0406">Ion transport</keyword>
<evidence type="ECO:0000256" key="4">
    <source>
        <dbReference type="ARBA" id="ARBA00022692"/>
    </source>
</evidence>
<evidence type="ECO:0000256" key="1">
    <source>
        <dbReference type="ARBA" id="ARBA00005513"/>
    </source>
</evidence>
<gene>
    <name evidence="13" type="primary">atpF</name>
    <name evidence="15" type="ordered locus">MEALZ_3741</name>
</gene>
<dbReference type="HOGENOM" id="CLU_070737_0_0_6"/>
<keyword evidence="16" id="KW-1185">Reference proteome</keyword>
<proteinExistence type="inferred from homology"/>
<evidence type="ECO:0000256" key="13">
    <source>
        <dbReference type="HAMAP-Rule" id="MF_01398"/>
    </source>
</evidence>
<evidence type="ECO:0000256" key="12">
    <source>
        <dbReference type="ARBA" id="ARBA00037847"/>
    </source>
</evidence>
<sequence length="266" mass="30613">MLIDWFTVFAQLVNFLILMALLKRFLYKPIMQALTDRENKIAGQLEEARKIKASAERERIEYVDKIERFEQQRESLLKQVHDDAAHEREKLIKAARIEADELRSAWQQALKNEQNRLHRELMRNTREEVFAISRKTLADLASVSLEQRICEAFLQRLHTLDDSEKNRLSDAIQESSSPIQVRSVFALMPEQQSAIKQAVSDVFSVNAEIEFDVDADQISGIELSSNGRKLSWNIAEYLQDFENSIDRTLTAKTVSQSHSGPDAHVA</sequence>
<comment type="function">
    <text evidence="10 13">F(1)F(0) ATP synthase produces ATP from ADP in the presence of a proton or sodium gradient. F-type ATPases consist of two structural domains, F(1) containing the extramembraneous catalytic core and F(0) containing the membrane proton channel, linked together by a central stalk and a peripheral stalk. During catalysis, ATP synthesis in the catalytic domain of F(1) is coupled via a rotary mechanism of the central stalk subunits to proton translocation.</text>
</comment>